<dbReference type="Proteomes" id="UP000837857">
    <property type="component" value="Chromosome 14"/>
</dbReference>
<proteinExistence type="predicted"/>
<evidence type="ECO:0000313" key="1">
    <source>
        <dbReference type="EMBL" id="CAH2042537.1"/>
    </source>
</evidence>
<dbReference type="EMBL" id="OW152826">
    <property type="protein sequence ID" value="CAH2042537.1"/>
    <property type="molecule type" value="Genomic_DNA"/>
</dbReference>
<organism evidence="1 2">
    <name type="scientific">Iphiclides podalirius</name>
    <name type="common">scarce swallowtail</name>
    <dbReference type="NCBI Taxonomy" id="110791"/>
    <lineage>
        <taxon>Eukaryota</taxon>
        <taxon>Metazoa</taxon>
        <taxon>Ecdysozoa</taxon>
        <taxon>Arthropoda</taxon>
        <taxon>Hexapoda</taxon>
        <taxon>Insecta</taxon>
        <taxon>Pterygota</taxon>
        <taxon>Neoptera</taxon>
        <taxon>Endopterygota</taxon>
        <taxon>Lepidoptera</taxon>
        <taxon>Glossata</taxon>
        <taxon>Ditrysia</taxon>
        <taxon>Papilionoidea</taxon>
        <taxon>Papilionidae</taxon>
        <taxon>Papilioninae</taxon>
        <taxon>Iphiclides</taxon>
    </lineage>
</organism>
<gene>
    <name evidence="1" type="ORF">IPOD504_LOCUS3896</name>
</gene>
<feature type="non-terminal residue" evidence="1">
    <location>
        <position position="126"/>
    </location>
</feature>
<keyword evidence="2" id="KW-1185">Reference proteome</keyword>
<sequence length="126" mass="13629">MQLVSQKTSLHFLRCVPSCNHAALDDPTCHVCFSPRCGPGKPIPLPPSKDSYGTHCSWPLVLLTPIDAYPFPGTRIVATSALYEIKGVTRRPADIGLYGPVSPLVRRQLARGSLGGPVSECARYNL</sequence>
<accession>A0ABN8I0D3</accession>
<name>A0ABN8I0D3_9NEOP</name>
<reference evidence="1" key="1">
    <citation type="submission" date="2022-03" db="EMBL/GenBank/DDBJ databases">
        <authorList>
            <person name="Martin H S."/>
        </authorList>
    </citation>
    <scope>NUCLEOTIDE SEQUENCE</scope>
</reference>
<protein>
    <submittedName>
        <fullName evidence="1">Uncharacterized protein</fullName>
    </submittedName>
</protein>
<evidence type="ECO:0000313" key="2">
    <source>
        <dbReference type="Proteomes" id="UP000837857"/>
    </source>
</evidence>